<dbReference type="SUPFAM" id="SSF56112">
    <property type="entry name" value="Protein kinase-like (PK-like)"/>
    <property type="match status" value="1"/>
</dbReference>
<evidence type="ECO:0000259" key="1">
    <source>
        <dbReference type="PROSITE" id="PS50011"/>
    </source>
</evidence>
<dbReference type="GO" id="GO:0004672">
    <property type="term" value="F:protein kinase activity"/>
    <property type="evidence" value="ECO:0007669"/>
    <property type="project" value="InterPro"/>
</dbReference>
<gene>
    <name evidence="2" type="ORF">FBEOM_14284</name>
</gene>
<name>A0A9P5DRN2_9HYPO</name>
<comment type="caution">
    <text evidence="2">The sequence shown here is derived from an EMBL/GenBank/DDBJ whole genome shotgun (WGS) entry which is preliminary data.</text>
</comment>
<dbReference type="PROSITE" id="PS50011">
    <property type="entry name" value="PROTEIN_KINASE_DOM"/>
    <property type="match status" value="1"/>
</dbReference>
<evidence type="ECO:0000313" key="3">
    <source>
        <dbReference type="Proteomes" id="UP000730481"/>
    </source>
</evidence>
<keyword evidence="3" id="KW-1185">Reference proteome</keyword>
<sequence length="573" mass="64511">MDIFNTACIACEVIYKTLESAVAFPAESRSLAARFKYDARILRHFCDYYDSNLNGQANLSAEDKALLEESTSYLATLLSRVEICKTKLTAQSRWPKEMSRLTWILRRNEFNELEAELYEWTRRLDLRLVALPERARTVMCLGAGDDDETKSFTPRFAARVRLERFATAAAAAKRAVWERLVAEEGALERPPESGGSQRFCLGTFEGNTVLVETRHAPIHVASDELALDTAWAGAGEFAAALNYLDSTISGLLKCSGFFYSPAPTPSFGHMYILPGEKQGSRSVTSFKDLLRERDARGKRKRLLFSLNQRLEFAKRLATAVLFVHAIGWVHKSIMSQNVLILGRNGRDPRMPGEEKKSHSTKWSLNSPYLVGFEIARSNEAETIPGASVRLPLAISVYKHPELQDDTHVRFDMAHDVYSLGVVLLELGIWSPLEERPELQGISEPRDIAKALFRVANEVEILMGKRYREIVQTCLSQEAEARTGSIKLISEVLEKLEDLAQGVRLGSQWRAGRQSELQLYSLRLEIIKEIRRMAQAQRISEGAVMHAVSFRQQQMLLDRPAVSVNSSTLTREPG</sequence>
<dbReference type="InterPro" id="IPR011009">
    <property type="entry name" value="Kinase-like_dom_sf"/>
</dbReference>
<proteinExistence type="predicted"/>
<keyword evidence="2" id="KW-0808">Transferase</keyword>
<dbReference type="EMBL" id="PVQB02001291">
    <property type="protein sequence ID" value="KAF4331933.1"/>
    <property type="molecule type" value="Genomic_DNA"/>
</dbReference>
<evidence type="ECO:0000313" key="2">
    <source>
        <dbReference type="EMBL" id="KAF4331933.1"/>
    </source>
</evidence>
<protein>
    <submittedName>
        <fullName evidence="2">Serine threonine kinase</fullName>
    </submittedName>
</protein>
<dbReference type="PANTHER" id="PTHR37542">
    <property type="entry name" value="HELO DOMAIN-CONTAINING PROTEIN-RELATED"/>
    <property type="match status" value="1"/>
</dbReference>
<dbReference type="AlphaFoldDB" id="A0A9P5DRN2"/>
<feature type="domain" description="Protein kinase" evidence="1">
    <location>
        <begin position="135"/>
        <end position="495"/>
    </location>
</feature>
<reference evidence="2" key="1">
    <citation type="journal article" date="2017" name="Mycologia">
        <title>Fusarium algeriense, sp. nov., a novel toxigenic crown rot pathogen of durum wheat from Algeria is nested in the Fusarium burgessii species complex.</title>
        <authorList>
            <person name="Laraba I."/>
            <person name="Keddad A."/>
            <person name="Boureghda H."/>
            <person name="Abdallah N."/>
            <person name="Vaughan M.M."/>
            <person name="Proctor R.H."/>
            <person name="Busman M."/>
            <person name="O'Donnell K."/>
        </authorList>
    </citation>
    <scope>NUCLEOTIDE SEQUENCE</scope>
    <source>
        <strain evidence="2">NRRL 25174</strain>
    </source>
</reference>
<keyword evidence="2" id="KW-0418">Kinase</keyword>
<organism evidence="2 3">
    <name type="scientific">Fusarium beomiforme</name>
    <dbReference type="NCBI Taxonomy" id="44412"/>
    <lineage>
        <taxon>Eukaryota</taxon>
        <taxon>Fungi</taxon>
        <taxon>Dikarya</taxon>
        <taxon>Ascomycota</taxon>
        <taxon>Pezizomycotina</taxon>
        <taxon>Sordariomycetes</taxon>
        <taxon>Hypocreomycetidae</taxon>
        <taxon>Hypocreales</taxon>
        <taxon>Nectriaceae</taxon>
        <taxon>Fusarium</taxon>
        <taxon>Fusarium burgessii species complex</taxon>
    </lineage>
</organism>
<dbReference type="InterPro" id="IPR000719">
    <property type="entry name" value="Prot_kinase_dom"/>
</dbReference>
<dbReference type="OrthoDB" id="1911848at2759"/>
<reference evidence="2" key="2">
    <citation type="submission" date="2020-02" db="EMBL/GenBank/DDBJ databases">
        <title>Identification and distribution of gene clusters putatively required for synthesis of sphingolipid metabolism inhibitors in phylogenetically diverse species of the filamentous fungus Fusarium.</title>
        <authorList>
            <person name="Kim H.-S."/>
            <person name="Busman M."/>
            <person name="Brown D.W."/>
            <person name="Divon H."/>
            <person name="Uhlig S."/>
            <person name="Proctor R.H."/>
        </authorList>
    </citation>
    <scope>NUCLEOTIDE SEQUENCE</scope>
    <source>
        <strain evidence="2">NRRL 25174</strain>
    </source>
</reference>
<dbReference type="GO" id="GO:0005524">
    <property type="term" value="F:ATP binding"/>
    <property type="evidence" value="ECO:0007669"/>
    <property type="project" value="InterPro"/>
</dbReference>
<dbReference type="Proteomes" id="UP000730481">
    <property type="component" value="Unassembled WGS sequence"/>
</dbReference>
<dbReference type="Gene3D" id="1.10.510.10">
    <property type="entry name" value="Transferase(Phosphotransferase) domain 1"/>
    <property type="match status" value="1"/>
</dbReference>
<accession>A0A9P5DRN2</accession>
<dbReference type="PANTHER" id="PTHR37542:SF3">
    <property type="entry name" value="PRION-INHIBITION AND PROPAGATION HELO DOMAIN-CONTAINING PROTEIN"/>
    <property type="match status" value="1"/>
</dbReference>